<dbReference type="GO" id="GO:0003676">
    <property type="term" value="F:nucleic acid binding"/>
    <property type="evidence" value="ECO:0007669"/>
    <property type="project" value="InterPro"/>
</dbReference>
<evidence type="ECO:0008006" key="2">
    <source>
        <dbReference type="Google" id="ProtNLM"/>
    </source>
</evidence>
<gene>
    <name evidence="1" type="ORF">S01H1_13438</name>
</gene>
<dbReference type="EMBL" id="BARS01006933">
    <property type="protein sequence ID" value="GAF75848.1"/>
    <property type="molecule type" value="Genomic_DNA"/>
</dbReference>
<dbReference type="PROSITE" id="PS00092">
    <property type="entry name" value="N6_MTASE"/>
    <property type="match status" value="1"/>
</dbReference>
<dbReference type="SUPFAM" id="SSF53335">
    <property type="entry name" value="S-adenosyl-L-methionine-dependent methyltransferases"/>
    <property type="match status" value="1"/>
</dbReference>
<dbReference type="GO" id="GO:0032259">
    <property type="term" value="P:methylation"/>
    <property type="evidence" value="ECO:0007669"/>
    <property type="project" value="InterPro"/>
</dbReference>
<comment type="caution">
    <text evidence="1">The sequence shown here is derived from an EMBL/GenBank/DDBJ whole genome shotgun (WGS) entry which is preliminary data.</text>
</comment>
<proteinExistence type="predicted"/>
<protein>
    <recommendedName>
        <fullName evidence="2">DNA adenine methylase</fullName>
    </recommendedName>
</protein>
<dbReference type="InterPro" id="IPR029063">
    <property type="entry name" value="SAM-dependent_MTases_sf"/>
</dbReference>
<organism evidence="1">
    <name type="scientific">marine sediment metagenome</name>
    <dbReference type="NCBI Taxonomy" id="412755"/>
    <lineage>
        <taxon>unclassified sequences</taxon>
        <taxon>metagenomes</taxon>
        <taxon>ecological metagenomes</taxon>
    </lineage>
</organism>
<dbReference type="GO" id="GO:0008168">
    <property type="term" value="F:methyltransferase activity"/>
    <property type="evidence" value="ECO:0007669"/>
    <property type="project" value="InterPro"/>
</dbReference>
<sequence length="185" mass="20569">PMSMLRGTDARAAFEGDLDRVSSRRLGHYLKGSGLLTREAWLSLADEVNRGVFPGNGEAYQEDAFSFLERVRGDVVYVDPPYAGTTSYEREYAVLDDLLEGETRPISPFSRSTDLLPHLFQACQHIPVWVVSFNNAALDLAGLLDLIQPYRPNVRAVRIPYRHLGSISSVAKNAKNQEFIVVATA</sequence>
<reference evidence="1" key="1">
    <citation type="journal article" date="2014" name="Front. Microbiol.">
        <title>High frequency of phylogenetically diverse reductive dehalogenase-homologous genes in deep subseafloor sedimentary metagenomes.</title>
        <authorList>
            <person name="Kawai M."/>
            <person name="Futagami T."/>
            <person name="Toyoda A."/>
            <person name="Takaki Y."/>
            <person name="Nishi S."/>
            <person name="Hori S."/>
            <person name="Arai W."/>
            <person name="Tsubouchi T."/>
            <person name="Morono Y."/>
            <person name="Uchiyama I."/>
            <person name="Ito T."/>
            <person name="Fujiyama A."/>
            <person name="Inagaki F."/>
            <person name="Takami H."/>
        </authorList>
    </citation>
    <scope>NUCLEOTIDE SEQUENCE</scope>
    <source>
        <strain evidence="1">Expedition CK06-06</strain>
    </source>
</reference>
<feature type="non-terminal residue" evidence="1">
    <location>
        <position position="1"/>
    </location>
</feature>
<dbReference type="InterPro" id="IPR002052">
    <property type="entry name" value="DNA_methylase_N6_adenine_CS"/>
</dbReference>
<evidence type="ECO:0000313" key="1">
    <source>
        <dbReference type="EMBL" id="GAF75848.1"/>
    </source>
</evidence>
<accession>X0S444</accession>
<dbReference type="AlphaFoldDB" id="X0S444"/>
<name>X0S444_9ZZZZ</name>